<dbReference type="EMBL" id="MSZX01000003">
    <property type="protein sequence ID" value="OPA79448.1"/>
    <property type="molecule type" value="Genomic_DNA"/>
</dbReference>
<keyword evidence="7 9" id="KW-1133">Transmembrane helix</keyword>
<dbReference type="PANTHER" id="PTHR43394">
    <property type="entry name" value="ATP-DEPENDENT PERMEASE MDL1, MITOCHONDRIAL"/>
    <property type="match status" value="1"/>
</dbReference>
<dbReference type="InterPro" id="IPR039421">
    <property type="entry name" value="Type_1_exporter"/>
</dbReference>
<reference evidence="12 13" key="1">
    <citation type="submission" date="2017-01" db="EMBL/GenBank/DDBJ databases">
        <title>Genome analysis of Paenibacillus selenitrireducens ES3-24.</title>
        <authorList>
            <person name="Xu D."/>
            <person name="Yao R."/>
            <person name="Zheng S."/>
        </authorList>
    </citation>
    <scope>NUCLEOTIDE SEQUENCE [LARGE SCALE GENOMIC DNA]</scope>
    <source>
        <strain evidence="12 13">ES3-24</strain>
    </source>
</reference>
<dbReference type="PANTHER" id="PTHR43394:SF1">
    <property type="entry name" value="ATP-BINDING CASSETTE SUB-FAMILY B MEMBER 10, MITOCHONDRIAL"/>
    <property type="match status" value="1"/>
</dbReference>
<evidence type="ECO:0000256" key="8">
    <source>
        <dbReference type="ARBA" id="ARBA00023136"/>
    </source>
</evidence>
<dbReference type="InterPro" id="IPR017871">
    <property type="entry name" value="ABC_transporter-like_CS"/>
</dbReference>
<dbReference type="SMART" id="SM00382">
    <property type="entry name" value="AAA"/>
    <property type="match status" value="1"/>
</dbReference>
<dbReference type="GO" id="GO:0016887">
    <property type="term" value="F:ATP hydrolysis activity"/>
    <property type="evidence" value="ECO:0007669"/>
    <property type="project" value="InterPro"/>
</dbReference>
<dbReference type="Gene3D" id="1.20.1560.10">
    <property type="entry name" value="ABC transporter type 1, transmembrane domain"/>
    <property type="match status" value="1"/>
</dbReference>
<feature type="transmembrane region" description="Helical" evidence="9">
    <location>
        <begin position="133"/>
        <end position="149"/>
    </location>
</feature>
<dbReference type="PROSITE" id="PS00211">
    <property type="entry name" value="ABC_TRANSPORTER_1"/>
    <property type="match status" value="1"/>
</dbReference>
<organism evidence="12 13">
    <name type="scientific">Paenibacillus selenitireducens</name>
    <dbReference type="NCBI Taxonomy" id="1324314"/>
    <lineage>
        <taxon>Bacteria</taxon>
        <taxon>Bacillati</taxon>
        <taxon>Bacillota</taxon>
        <taxon>Bacilli</taxon>
        <taxon>Bacillales</taxon>
        <taxon>Paenibacillaceae</taxon>
        <taxon>Paenibacillus</taxon>
    </lineage>
</organism>
<feature type="transmembrane region" description="Helical" evidence="9">
    <location>
        <begin position="155"/>
        <end position="174"/>
    </location>
</feature>
<feature type="domain" description="ABC transporter" evidence="10">
    <location>
        <begin position="332"/>
        <end position="567"/>
    </location>
</feature>
<keyword evidence="3" id="KW-1003">Cell membrane</keyword>
<feature type="transmembrane region" description="Helical" evidence="9">
    <location>
        <begin position="51"/>
        <end position="72"/>
    </location>
</feature>
<accession>A0A1T2XI17</accession>
<evidence type="ECO:0000256" key="3">
    <source>
        <dbReference type="ARBA" id="ARBA00022475"/>
    </source>
</evidence>
<evidence type="ECO:0000256" key="2">
    <source>
        <dbReference type="ARBA" id="ARBA00022448"/>
    </source>
</evidence>
<proteinExistence type="predicted"/>
<dbReference type="InterPro" id="IPR027417">
    <property type="entry name" value="P-loop_NTPase"/>
</dbReference>
<dbReference type="InterPro" id="IPR036640">
    <property type="entry name" value="ABC1_TM_sf"/>
</dbReference>
<keyword evidence="4 9" id="KW-0812">Transmembrane</keyword>
<dbReference type="RefSeq" id="WP_078498448.1">
    <property type="nucleotide sequence ID" value="NZ_MSZX01000003.1"/>
</dbReference>
<evidence type="ECO:0000256" key="7">
    <source>
        <dbReference type="ARBA" id="ARBA00022989"/>
    </source>
</evidence>
<keyword evidence="2" id="KW-0813">Transport</keyword>
<keyword evidence="13" id="KW-1185">Reference proteome</keyword>
<dbReference type="OrthoDB" id="9770415at2"/>
<evidence type="ECO:0000256" key="1">
    <source>
        <dbReference type="ARBA" id="ARBA00004651"/>
    </source>
</evidence>
<dbReference type="GO" id="GO:0015421">
    <property type="term" value="F:ABC-type oligopeptide transporter activity"/>
    <property type="evidence" value="ECO:0007669"/>
    <property type="project" value="TreeGrafter"/>
</dbReference>
<feature type="domain" description="ABC transmembrane type-1" evidence="11">
    <location>
        <begin position="17"/>
        <end position="298"/>
    </location>
</feature>
<dbReference type="STRING" id="1324314.BVG16_10275"/>
<feature type="transmembrane region" description="Helical" evidence="9">
    <location>
        <begin position="278"/>
        <end position="296"/>
    </location>
</feature>
<dbReference type="GO" id="GO:0005524">
    <property type="term" value="F:ATP binding"/>
    <property type="evidence" value="ECO:0007669"/>
    <property type="project" value="UniProtKB-KW"/>
</dbReference>
<dbReference type="CDD" id="cd18548">
    <property type="entry name" value="ABC_6TM_Tm287_like"/>
    <property type="match status" value="1"/>
</dbReference>
<dbReference type="Pfam" id="PF00664">
    <property type="entry name" value="ABC_membrane"/>
    <property type="match status" value="1"/>
</dbReference>
<evidence type="ECO:0000259" key="10">
    <source>
        <dbReference type="PROSITE" id="PS50893"/>
    </source>
</evidence>
<dbReference type="AlphaFoldDB" id="A0A1T2XI17"/>
<name>A0A1T2XI17_9BACL</name>
<dbReference type="Proteomes" id="UP000190188">
    <property type="component" value="Unassembled WGS sequence"/>
</dbReference>
<dbReference type="InterPro" id="IPR003439">
    <property type="entry name" value="ABC_transporter-like_ATP-bd"/>
</dbReference>
<protein>
    <submittedName>
        <fullName evidence="12">Multidrug ABC transporter ATP-binding protein</fullName>
    </submittedName>
</protein>
<evidence type="ECO:0000313" key="12">
    <source>
        <dbReference type="EMBL" id="OPA79448.1"/>
    </source>
</evidence>
<gene>
    <name evidence="12" type="ORF">BVG16_10275</name>
</gene>
<sequence>MLKLFRFLKPFWLPITFVLVVVFLQALSDLYLPTLMSDIVDTGIVQGDTNYIMKIGGFMLLVAAGGGICAIIGSFMSAKIAVGYGQNLRARVFKHVGNFSLQEFDKVGTASLITRTTNDITQVQTVLVMMMRIMVYAPMMCIGGLIMAINKDAQLTWVLAVVIPILALAIFLVASKGIPLFKAMQVKLDKLNLVLREGLTGIRVIRSFNRVDYEKKRFGEANRDLTDTAIKVNRIMAFLMPVMMLVMNFSTIAIIWFGSNRIDTGHMEVGGLMAFIQYAMQIMFSLIMVSMMFVLIPRASASAVRINEVLDMKPDIKDPERTTRTDGRKGYIEFKDVTFSYPGAEQPALSRISFQAAPGQVTAIIGGTGSGKSTLLNMMPRFYDVESGSIEIDGVDVRELTQSELRSKIGLVPQKAVLFTGTIAENIRYGKEEATDEEVKHAAAIAQATDFISDMKDGYDSFIAQGGSNVSGGQKQRLAIARALVRRPEIYLFDDSFSALDFKTDAKLREALKGETTDSTVLIVAQRVSTVMDADQIIVLEEGKIVGKGTHQELMDTSEVYREIVSSQLSEEEIA</sequence>
<dbReference type="GO" id="GO:0005886">
    <property type="term" value="C:plasma membrane"/>
    <property type="evidence" value="ECO:0007669"/>
    <property type="project" value="UniProtKB-SubCell"/>
</dbReference>
<comment type="subcellular location">
    <subcellularLocation>
        <location evidence="1">Cell membrane</location>
        <topology evidence="1">Multi-pass membrane protein</topology>
    </subcellularLocation>
</comment>
<keyword evidence="6 12" id="KW-0067">ATP-binding</keyword>
<dbReference type="SUPFAM" id="SSF52540">
    <property type="entry name" value="P-loop containing nucleoside triphosphate hydrolases"/>
    <property type="match status" value="1"/>
</dbReference>
<evidence type="ECO:0000259" key="11">
    <source>
        <dbReference type="PROSITE" id="PS50929"/>
    </source>
</evidence>
<keyword evidence="5" id="KW-0547">Nucleotide-binding</keyword>
<evidence type="ECO:0000313" key="13">
    <source>
        <dbReference type="Proteomes" id="UP000190188"/>
    </source>
</evidence>
<dbReference type="InterPro" id="IPR003593">
    <property type="entry name" value="AAA+_ATPase"/>
</dbReference>
<keyword evidence="8 9" id="KW-0472">Membrane</keyword>
<evidence type="ECO:0000256" key="6">
    <source>
        <dbReference type="ARBA" id="ARBA00022840"/>
    </source>
</evidence>
<evidence type="ECO:0000256" key="5">
    <source>
        <dbReference type="ARBA" id="ARBA00022741"/>
    </source>
</evidence>
<dbReference type="FunFam" id="3.40.50.300:FF:000854">
    <property type="entry name" value="Multidrug ABC transporter ATP-binding protein"/>
    <property type="match status" value="1"/>
</dbReference>
<dbReference type="InterPro" id="IPR011527">
    <property type="entry name" value="ABC1_TM_dom"/>
</dbReference>
<comment type="caution">
    <text evidence="12">The sequence shown here is derived from an EMBL/GenBank/DDBJ whole genome shotgun (WGS) entry which is preliminary data.</text>
</comment>
<feature type="transmembrane region" description="Helical" evidence="9">
    <location>
        <begin position="235"/>
        <end position="258"/>
    </location>
</feature>
<dbReference type="FunFam" id="1.20.1560.10:FF:000040">
    <property type="entry name" value="Multidrug ABC transporter ATP-binding protein"/>
    <property type="match status" value="1"/>
</dbReference>
<dbReference type="PROSITE" id="PS50893">
    <property type="entry name" value="ABC_TRANSPORTER_2"/>
    <property type="match status" value="1"/>
</dbReference>
<dbReference type="Gene3D" id="3.40.50.300">
    <property type="entry name" value="P-loop containing nucleotide triphosphate hydrolases"/>
    <property type="match status" value="1"/>
</dbReference>
<feature type="transmembrane region" description="Helical" evidence="9">
    <location>
        <begin position="12"/>
        <end position="31"/>
    </location>
</feature>
<dbReference type="SUPFAM" id="SSF90123">
    <property type="entry name" value="ABC transporter transmembrane region"/>
    <property type="match status" value="1"/>
</dbReference>
<evidence type="ECO:0000256" key="9">
    <source>
        <dbReference type="SAM" id="Phobius"/>
    </source>
</evidence>
<evidence type="ECO:0000256" key="4">
    <source>
        <dbReference type="ARBA" id="ARBA00022692"/>
    </source>
</evidence>
<dbReference type="PROSITE" id="PS50929">
    <property type="entry name" value="ABC_TM1F"/>
    <property type="match status" value="1"/>
</dbReference>
<dbReference type="Pfam" id="PF00005">
    <property type="entry name" value="ABC_tran"/>
    <property type="match status" value="1"/>
</dbReference>